<accession>A0ABY1KL72</accession>
<sequence>MLSYFLAIISQPNTKRMKNKLKQSVLTSYLIGAPIGFFVVFATIFVPSFLFGEGLMTIAILGTYGISTIGLVVAFLIALWIGGKVAYKNIKNGKSLLLASFKYSTIVNLMIWITFCLIIGLTVAEEKILMMIPPIIAFVACTVLTTFSIGLLISYMIKRINSKQTEFKNTVTPHV</sequence>
<evidence type="ECO:0000313" key="2">
    <source>
        <dbReference type="EMBL" id="SIS47141.1"/>
    </source>
</evidence>
<feature type="transmembrane region" description="Helical" evidence="1">
    <location>
        <begin position="25"/>
        <end position="46"/>
    </location>
</feature>
<keyword evidence="3" id="KW-1185">Reference proteome</keyword>
<organism evidence="2 3">
    <name type="scientific">Zobellia uliginosa</name>
    <dbReference type="NCBI Taxonomy" id="143224"/>
    <lineage>
        <taxon>Bacteria</taxon>
        <taxon>Pseudomonadati</taxon>
        <taxon>Bacteroidota</taxon>
        <taxon>Flavobacteriia</taxon>
        <taxon>Flavobacteriales</taxon>
        <taxon>Flavobacteriaceae</taxon>
        <taxon>Zobellia</taxon>
    </lineage>
</organism>
<proteinExistence type="predicted"/>
<evidence type="ECO:0000256" key="1">
    <source>
        <dbReference type="SAM" id="Phobius"/>
    </source>
</evidence>
<keyword evidence="1" id="KW-0812">Transmembrane</keyword>
<dbReference type="EMBL" id="FTOB01000002">
    <property type="protein sequence ID" value="SIS47141.1"/>
    <property type="molecule type" value="Genomic_DNA"/>
</dbReference>
<feature type="transmembrane region" description="Helical" evidence="1">
    <location>
        <begin position="58"/>
        <end position="82"/>
    </location>
</feature>
<gene>
    <name evidence="2" type="ORF">SAMN05421766_10299</name>
</gene>
<comment type="caution">
    <text evidence="2">The sequence shown here is derived from an EMBL/GenBank/DDBJ whole genome shotgun (WGS) entry which is preliminary data.</text>
</comment>
<keyword evidence="1" id="KW-1133">Transmembrane helix</keyword>
<evidence type="ECO:0008006" key="4">
    <source>
        <dbReference type="Google" id="ProtNLM"/>
    </source>
</evidence>
<feature type="transmembrane region" description="Helical" evidence="1">
    <location>
        <begin position="135"/>
        <end position="157"/>
    </location>
</feature>
<evidence type="ECO:0000313" key="3">
    <source>
        <dbReference type="Proteomes" id="UP000185728"/>
    </source>
</evidence>
<name>A0ABY1KL72_9FLAO</name>
<dbReference type="Proteomes" id="UP000185728">
    <property type="component" value="Unassembled WGS sequence"/>
</dbReference>
<protein>
    <recommendedName>
        <fullName evidence="4">DUF2975 domain-containing protein</fullName>
    </recommendedName>
</protein>
<reference evidence="2 3" key="1">
    <citation type="submission" date="2017-01" db="EMBL/GenBank/DDBJ databases">
        <authorList>
            <person name="Varghese N."/>
            <person name="Submissions S."/>
        </authorList>
    </citation>
    <scope>NUCLEOTIDE SEQUENCE [LARGE SCALE GENOMIC DNA]</scope>
    <source>
        <strain evidence="2 3">DSM 2061</strain>
    </source>
</reference>
<feature type="transmembrane region" description="Helical" evidence="1">
    <location>
        <begin position="103"/>
        <end position="123"/>
    </location>
</feature>
<keyword evidence="1" id="KW-0472">Membrane</keyword>